<dbReference type="AlphaFoldDB" id="A0A7H1MYQ6"/>
<sequence length="315" mass="35029">MSRPLRLEYPGALYHVSARGNAGQPIFLKDGDREQFLLLLGREVAQARWTCFAYCLLEAEYRLLVQTPEANLGRGIGRLNAVYSQWFNRHYGRNGHLFQGRYRAIVVDAATYLLPMVRDLAWAPVRGSLCKRPGQWFWSSHRPIGKDRNPPSWLAAAPVLEAFAGAEEGPRKGYRSYVAEGKAVPSPLLDVRAQMYLGDNAFLRDMAARIRDLPADQVPDAMLHPDRPTKEAIIAAIAEAAGVSETSVLNRHERADVFQAAVYLLRRGANLSLKEVAAAASVSPPRISQIQRSIEDAGGLVHAFRWAKPLTVYLS</sequence>
<dbReference type="KEGG" id="dvn:HQ394_03425"/>
<dbReference type="EMBL" id="CP053923">
    <property type="protein sequence ID" value="QNT68592.1"/>
    <property type="molecule type" value="Genomic_DNA"/>
</dbReference>
<dbReference type="SUPFAM" id="SSF143422">
    <property type="entry name" value="Transposase IS200-like"/>
    <property type="match status" value="1"/>
</dbReference>
<dbReference type="InterPro" id="IPR002686">
    <property type="entry name" value="Transposase_17"/>
</dbReference>
<reference evidence="2 3" key="1">
    <citation type="submission" date="2020-05" db="EMBL/GenBank/DDBJ databases">
        <title>Complete closed genome sequence of Defluviicoccus vanus.</title>
        <authorList>
            <person name="Bessarab I."/>
            <person name="Arumugam K."/>
            <person name="Maszenan A.M."/>
            <person name="Seviour R.J."/>
            <person name="Williams R.B."/>
        </authorList>
    </citation>
    <scope>NUCLEOTIDE SEQUENCE [LARGE SCALE GENOMIC DNA]</scope>
    <source>
        <strain evidence="2 3">Ben 114</strain>
    </source>
</reference>
<protein>
    <recommendedName>
        <fullName evidence="1">Transposase IS200-like domain-containing protein</fullName>
    </recommendedName>
</protein>
<name>A0A7H1MYQ6_9PROT</name>
<dbReference type="Proteomes" id="UP000516369">
    <property type="component" value="Chromosome"/>
</dbReference>
<dbReference type="PANTHER" id="PTHR34322:SF2">
    <property type="entry name" value="TRANSPOSASE IS200-LIKE DOMAIN-CONTAINING PROTEIN"/>
    <property type="match status" value="1"/>
</dbReference>
<dbReference type="InterPro" id="IPR036515">
    <property type="entry name" value="Transposase_17_sf"/>
</dbReference>
<proteinExistence type="predicted"/>
<evidence type="ECO:0000259" key="1">
    <source>
        <dbReference type="SMART" id="SM01321"/>
    </source>
</evidence>
<gene>
    <name evidence="2" type="ORF">HQ394_03425</name>
</gene>
<dbReference type="RefSeq" id="WP_190262031.1">
    <property type="nucleotide sequence ID" value="NZ_CP053923.1"/>
</dbReference>
<accession>A0A7H1MYQ6</accession>
<dbReference type="GO" id="GO:0004803">
    <property type="term" value="F:transposase activity"/>
    <property type="evidence" value="ECO:0007669"/>
    <property type="project" value="InterPro"/>
</dbReference>
<feature type="domain" description="Transposase IS200-like" evidence="1">
    <location>
        <begin position="9"/>
        <end position="121"/>
    </location>
</feature>
<dbReference type="PANTHER" id="PTHR34322">
    <property type="entry name" value="TRANSPOSASE, Y1_TNP DOMAIN-CONTAINING"/>
    <property type="match status" value="1"/>
</dbReference>
<dbReference type="GO" id="GO:0006313">
    <property type="term" value="P:DNA transposition"/>
    <property type="evidence" value="ECO:0007669"/>
    <property type="project" value="InterPro"/>
</dbReference>
<evidence type="ECO:0000313" key="2">
    <source>
        <dbReference type="EMBL" id="QNT68592.1"/>
    </source>
</evidence>
<organism evidence="2 3">
    <name type="scientific">Defluviicoccus vanus</name>
    <dbReference type="NCBI Taxonomy" id="111831"/>
    <lineage>
        <taxon>Bacteria</taxon>
        <taxon>Pseudomonadati</taxon>
        <taxon>Pseudomonadota</taxon>
        <taxon>Alphaproteobacteria</taxon>
        <taxon>Rhodospirillales</taxon>
        <taxon>Rhodospirillaceae</taxon>
        <taxon>Defluviicoccus</taxon>
    </lineage>
</organism>
<dbReference type="Gene3D" id="3.30.70.1290">
    <property type="entry name" value="Transposase IS200-like"/>
    <property type="match status" value="1"/>
</dbReference>
<dbReference type="SMART" id="SM01321">
    <property type="entry name" value="Y1_Tnp"/>
    <property type="match status" value="1"/>
</dbReference>
<keyword evidence="3" id="KW-1185">Reference proteome</keyword>
<dbReference type="GO" id="GO:0003677">
    <property type="term" value="F:DNA binding"/>
    <property type="evidence" value="ECO:0007669"/>
    <property type="project" value="InterPro"/>
</dbReference>
<evidence type="ECO:0000313" key="3">
    <source>
        <dbReference type="Proteomes" id="UP000516369"/>
    </source>
</evidence>